<name>A0ABN3UNH5_9ACTN</name>
<evidence type="ECO:0000313" key="2">
    <source>
        <dbReference type="EMBL" id="GAA2736064.1"/>
    </source>
</evidence>
<evidence type="ECO:0000313" key="3">
    <source>
        <dbReference type="Proteomes" id="UP001501842"/>
    </source>
</evidence>
<proteinExistence type="predicted"/>
<keyword evidence="1" id="KW-1133">Transmembrane helix</keyword>
<protein>
    <submittedName>
        <fullName evidence="2">Uncharacterized protein</fullName>
    </submittedName>
</protein>
<organism evidence="2 3">
    <name type="scientific">Actinocorallia aurantiaca</name>
    <dbReference type="NCBI Taxonomy" id="46204"/>
    <lineage>
        <taxon>Bacteria</taxon>
        <taxon>Bacillati</taxon>
        <taxon>Actinomycetota</taxon>
        <taxon>Actinomycetes</taxon>
        <taxon>Streptosporangiales</taxon>
        <taxon>Thermomonosporaceae</taxon>
        <taxon>Actinocorallia</taxon>
    </lineage>
</organism>
<feature type="transmembrane region" description="Helical" evidence="1">
    <location>
        <begin position="43"/>
        <end position="60"/>
    </location>
</feature>
<dbReference type="Proteomes" id="UP001501842">
    <property type="component" value="Unassembled WGS sequence"/>
</dbReference>
<keyword evidence="1" id="KW-0812">Transmembrane</keyword>
<dbReference type="EMBL" id="BAAATZ010000032">
    <property type="protein sequence ID" value="GAA2736064.1"/>
    <property type="molecule type" value="Genomic_DNA"/>
</dbReference>
<sequence length="80" mass="9522">MSNFTPRTQEELDRRLKEQAFRAKQLLGFLFLVGLVLFVAAKFWVITVPVAALVITVWAIRRSGRLQRWEVRRDDRRELH</sequence>
<feature type="transmembrane region" description="Helical" evidence="1">
    <location>
        <begin position="21"/>
        <end position="37"/>
    </location>
</feature>
<accession>A0ABN3UNH5</accession>
<keyword evidence="1" id="KW-0472">Membrane</keyword>
<gene>
    <name evidence="2" type="ORF">GCM10010439_62260</name>
</gene>
<keyword evidence="3" id="KW-1185">Reference proteome</keyword>
<comment type="caution">
    <text evidence="2">The sequence shown here is derived from an EMBL/GenBank/DDBJ whole genome shotgun (WGS) entry which is preliminary data.</text>
</comment>
<dbReference type="RefSeq" id="WP_344455880.1">
    <property type="nucleotide sequence ID" value="NZ_BAAATZ010000032.1"/>
</dbReference>
<evidence type="ECO:0000256" key="1">
    <source>
        <dbReference type="SAM" id="Phobius"/>
    </source>
</evidence>
<reference evidence="2 3" key="1">
    <citation type="journal article" date="2019" name="Int. J. Syst. Evol. Microbiol.">
        <title>The Global Catalogue of Microorganisms (GCM) 10K type strain sequencing project: providing services to taxonomists for standard genome sequencing and annotation.</title>
        <authorList>
            <consortium name="The Broad Institute Genomics Platform"/>
            <consortium name="The Broad Institute Genome Sequencing Center for Infectious Disease"/>
            <person name="Wu L."/>
            <person name="Ma J."/>
        </authorList>
    </citation>
    <scope>NUCLEOTIDE SEQUENCE [LARGE SCALE GENOMIC DNA]</scope>
    <source>
        <strain evidence="2 3">JCM 8201</strain>
    </source>
</reference>